<dbReference type="EMBL" id="JBJYXY010000001">
    <property type="protein sequence ID" value="MFN2975925.1"/>
    <property type="molecule type" value="Genomic_DNA"/>
</dbReference>
<evidence type="ECO:0000259" key="4">
    <source>
        <dbReference type="Pfam" id="PF25917"/>
    </source>
</evidence>
<feature type="domain" description="YknX-like beta-barrel" evidence="6">
    <location>
        <begin position="255"/>
        <end position="345"/>
    </location>
</feature>
<evidence type="ECO:0000256" key="1">
    <source>
        <dbReference type="ARBA" id="ARBA00004196"/>
    </source>
</evidence>
<feature type="domain" description="Multidrug resistance protein MdtA-like alpha-helical hairpin" evidence="3">
    <location>
        <begin position="122"/>
        <end position="186"/>
    </location>
</feature>
<dbReference type="PANTHER" id="PTHR32347:SF23">
    <property type="entry name" value="BLL5650 PROTEIN"/>
    <property type="match status" value="1"/>
</dbReference>
<dbReference type="Gene3D" id="2.40.420.20">
    <property type="match status" value="1"/>
</dbReference>
<dbReference type="RefSeq" id="WP_263412569.1">
    <property type="nucleotide sequence ID" value="NZ_BAABBH010000001.1"/>
</dbReference>
<keyword evidence="8" id="KW-1185">Reference proteome</keyword>
<dbReference type="PANTHER" id="PTHR32347">
    <property type="entry name" value="EFFLUX SYSTEM COMPONENT YKNX-RELATED"/>
    <property type="match status" value="1"/>
</dbReference>
<dbReference type="Pfam" id="PF25917">
    <property type="entry name" value="BSH_RND"/>
    <property type="match status" value="1"/>
</dbReference>
<evidence type="ECO:0000313" key="7">
    <source>
        <dbReference type="EMBL" id="MFN2975925.1"/>
    </source>
</evidence>
<dbReference type="Pfam" id="PF25990">
    <property type="entry name" value="Beta-barrel_YknX"/>
    <property type="match status" value="1"/>
</dbReference>
<protein>
    <submittedName>
        <fullName evidence="7">Efflux RND transporter periplasmic adaptor subunit</fullName>
    </submittedName>
</protein>
<evidence type="ECO:0000259" key="6">
    <source>
        <dbReference type="Pfam" id="PF25990"/>
    </source>
</evidence>
<dbReference type="InterPro" id="IPR058627">
    <property type="entry name" value="MdtA-like_C"/>
</dbReference>
<dbReference type="Gene3D" id="2.40.30.170">
    <property type="match status" value="1"/>
</dbReference>
<dbReference type="InterPro" id="IPR050465">
    <property type="entry name" value="UPF0194_transport"/>
</dbReference>
<comment type="caution">
    <text evidence="7">The sequence shown here is derived from an EMBL/GenBank/DDBJ whole genome shotgun (WGS) entry which is preliminary data.</text>
</comment>
<dbReference type="SUPFAM" id="SSF51230">
    <property type="entry name" value="Single hybrid motif"/>
    <property type="match status" value="1"/>
</dbReference>
<dbReference type="Gene3D" id="2.40.50.100">
    <property type="match status" value="1"/>
</dbReference>
<comment type="subcellular location">
    <subcellularLocation>
        <location evidence="1">Cell envelope</location>
    </subcellularLocation>
</comment>
<dbReference type="SUPFAM" id="SSF111369">
    <property type="entry name" value="HlyD-like secretion proteins"/>
    <property type="match status" value="1"/>
</dbReference>
<dbReference type="Proteomes" id="UP001634747">
    <property type="component" value="Unassembled WGS sequence"/>
</dbReference>
<reference evidence="7 8" key="1">
    <citation type="submission" date="2024-12" db="EMBL/GenBank/DDBJ databases">
        <authorList>
            <person name="Lee Y."/>
        </authorList>
    </citation>
    <scope>NUCLEOTIDE SEQUENCE [LARGE SCALE GENOMIC DNA]</scope>
    <source>
        <strain evidence="7 8">03SUJ4</strain>
    </source>
</reference>
<evidence type="ECO:0000313" key="8">
    <source>
        <dbReference type="Proteomes" id="UP001634747"/>
    </source>
</evidence>
<dbReference type="InterPro" id="IPR011053">
    <property type="entry name" value="Single_hybrid_motif"/>
</dbReference>
<sequence>MSTRKKIVLLIVGLIVVAGVVTASVLKSQADVVPVTMTRIGRQDLTAVVSGTGQIKPKTYVNIGATAFGRITHLYAKEGDHVKKGQTLATLESVQPEATVAAQSATIASSKTDVNSYIAAEKTAEANLAQAKADLQQKKFDIDRYQQLYDNRLVSKQDYDQRKAAYDVDVATVQQREAALAQARAQTQSQRGHVNQAIASQRANFDALDKTISRAPFDGLVTNVPVREGETMVTGIQNAEGSTLMTLADMSVITAEVKVDETDVVNVKLNQPVDVTVDALPGRVFKGHVTEVGDQALLRTTGIATSQSTTGTEEAKDFKIVVTLDNVSGQNNEDLRPGLSATAKIQTAQVSNAVVLPLQALVSRDPATEAVYLKNNGKEPKDGSTVQAASTKKATVQGVYVVKTVNGKQRVQFVPVSTGVTGATDIEVTAGLEPGAQVVTGRFKTLRTLKSGTAVKQDTDKDTASTTAS</sequence>
<feature type="domain" description="Multidrug resistance protein MdtA-like C-terminal permuted SH3" evidence="5">
    <location>
        <begin position="395"/>
        <end position="444"/>
    </location>
</feature>
<dbReference type="Pfam" id="PF25876">
    <property type="entry name" value="HH_MFP_RND"/>
    <property type="match status" value="1"/>
</dbReference>
<dbReference type="InterPro" id="IPR058636">
    <property type="entry name" value="Beta-barrel_YknX"/>
</dbReference>
<evidence type="ECO:0000256" key="2">
    <source>
        <dbReference type="ARBA" id="ARBA00023054"/>
    </source>
</evidence>
<dbReference type="InterPro" id="IPR058625">
    <property type="entry name" value="MdtA-like_BSH"/>
</dbReference>
<evidence type="ECO:0000259" key="3">
    <source>
        <dbReference type="Pfam" id="PF25876"/>
    </source>
</evidence>
<accession>A0ABW9KLX5</accession>
<organism evidence="7 8">
    <name type="scientific">Terriglobus aquaticus</name>
    <dbReference type="NCBI Taxonomy" id="940139"/>
    <lineage>
        <taxon>Bacteria</taxon>
        <taxon>Pseudomonadati</taxon>
        <taxon>Acidobacteriota</taxon>
        <taxon>Terriglobia</taxon>
        <taxon>Terriglobales</taxon>
        <taxon>Acidobacteriaceae</taxon>
        <taxon>Terriglobus</taxon>
    </lineage>
</organism>
<dbReference type="Pfam" id="PF25967">
    <property type="entry name" value="RND-MFP_C"/>
    <property type="match status" value="1"/>
</dbReference>
<keyword evidence="2" id="KW-0175">Coiled coil</keyword>
<feature type="domain" description="Multidrug resistance protein MdtA-like barrel-sandwich hybrid" evidence="4">
    <location>
        <begin position="61"/>
        <end position="238"/>
    </location>
</feature>
<dbReference type="PRINTS" id="PR01490">
    <property type="entry name" value="RTXTOXIND"/>
</dbReference>
<evidence type="ECO:0000259" key="5">
    <source>
        <dbReference type="Pfam" id="PF25967"/>
    </source>
</evidence>
<dbReference type="Gene3D" id="1.10.287.470">
    <property type="entry name" value="Helix hairpin bin"/>
    <property type="match status" value="1"/>
</dbReference>
<name>A0ABW9KLX5_9BACT</name>
<proteinExistence type="predicted"/>
<gene>
    <name evidence="7" type="ORF">ACK2TP_09135</name>
</gene>
<dbReference type="InterPro" id="IPR058624">
    <property type="entry name" value="MdtA-like_HH"/>
</dbReference>